<feature type="transmembrane region" description="Helical" evidence="6">
    <location>
        <begin position="5"/>
        <end position="25"/>
    </location>
</feature>
<keyword evidence="3 6" id="KW-1133">Transmembrane helix</keyword>
<sequence>MRGQWYMLIGLVFALIIAVFAVINVESVRVNYLIGEAYWPLILVILGSVLMGALVVGSLGLFKIYQLQSEIKRLKKQHQNQDFSIENETVEPLEEKEPLS</sequence>
<name>A0A162E6G6_9BACI</name>
<evidence type="ECO:0000256" key="1">
    <source>
        <dbReference type="ARBA" id="ARBA00022475"/>
    </source>
</evidence>
<organism evidence="8 9">
    <name type="scientific">Alkalihalobacillus trypoxylicola</name>
    <dbReference type="NCBI Taxonomy" id="519424"/>
    <lineage>
        <taxon>Bacteria</taxon>
        <taxon>Bacillati</taxon>
        <taxon>Bacillota</taxon>
        <taxon>Bacilli</taxon>
        <taxon>Bacillales</taxon>
        <taxon>Bacillaceae</taxon>
        <taxon>Alkalihalobacillus</taxon>
    </lineage>
</organism>
<evidence type="ECO:0000313" key="9">
    <source>
        <dbReference type="Proteomes" id="UP000075806"/>
    </source>
</evidence>
<dbReference type="Proteomes" id="UP000075806">
    <property type="component" value="Unassembled WGS sequence"/>
</dbReference>
<dbReference type="InterPro" id="IPR010445">
    <property type="entry name" value="LapA_dom"/>
</dbReference>
<feature type="region of interest" description="Disordered" evidence="5">
    <location>
        <begin position="77"/>
        <end position="100"/>
    </location>
</feature>
<keyword evidence="4 6" id="KW-0472">Membrane</keyword>
<evidence type="ECO:0000256" key="2">
    <source>
        <dbReference type="ARBA" id="ARBA00022692"/>
    </source>
</evidence>
<keyword evidence="1" id="KW-1003">Cell membrane</keyword>
<gene>
    <name evidence="8" type="ORF">AZF04_03590</name>
</gene>
<accession>A0A162E6G6</accession>
<dbReference type="EMBL" id="LTAO01000012">
    <property type="protein sequence ID" value="KYG31872.1"/>
    <property type="molecule type" value="Genomic_DNA"/>
</dbReference>
<keyword evidence="9" id="KW-1185">Reference proteome</keyword>
<dbReference type="STRING" id="519424.AZF04_03590"/>
<dbReference type="RefSeq" id="WP_061948238.1">
    <property type="nucleotide sequence ID" value="NZ_LTAO01000012.1"/>
</dbReference>
<feature type="domain" description="Lipopolysaccharide assembly protein A" evidence="7">
    <location>
        <begin position="24"/>
        <end position="80"/>
    </location>
</feature>
<evidence type="ECO:0000256" key="3">
    <source>
        <dbReference type="ARBA" id="ARBA00022989"/>
    </source>
</evidence>
<protein>
    <recommendedName>
        <fullName evidence="7">Lipopolysaccharide assembly protein A domain-containing protein</fullName>
    </recommendedName>
</protein>
<feature type="transmembrane region" description="Helical" evidence="6">
    <location>
        <begin position="37"/>
        <end position="65"/>
    </location>
</feature>
<dbReference type="AlphaFoldDB" id="A0A162E6G6"/>
<comment type="caution">
    <text evidence="8">The sequence shown here is derived from an EMBL/GenBank/DDBJ whole genome shotgun (WGS) entry which is preliminary data.</text>
</comment>
<dbReference type="PANTHER" id="PTHR41335:SF1">
    <property type="entry name" value="MEMBRANE PROTEIN"/>
    <property type="match status" value="1"/>
</dbReference>
<evidence type="ECO:0000256" key="4">
    <source>
        <dbReference type="ARBA" id="ARBA00023136"/>
    </source>
</evidence>
<dbReference type="OrthoDB" id="2990728at2"/>
<proteinExistence type="predicted"/>
<reference evidence="8" key="1">
    <citation type="submission" date="2016-02" db="EMBL/GenBank/DDBJ databases">
        <title>Genome sequence of Bacillus trypoxylicola KCTC 13244(T).</title>
        <authorList>
            <person name="Jeong H."/>
            <person name="Park S.-H."/>
            <person name="Choi S.-K."/>
        </authorList>
    </citation>
    <scope>NUCLEOTIDE SEQUENCE [LARGE SCALE GENOMIC DNA]</scope>
    <source>
        <strain evidence="8">KCTC 13244</strain>
    </source>
</reference>
<dbReference type="PANTHER" id="PTHR41335">
    <property type="entry name" value="MEMBRANE PROTEIN-RELATED"/>
    <property type="match status" value="1"/>
</dbReference>
<keyword evidence="2 6" id="KW-0812">Transmembrane</keyword>
<evidence type="ECO:0000259" key="7">
    <source>
        <dbReference type="Pfam" id="PF06305"/>
    </source>
</evidence>
<dbReference type="Pfam" id="PF06305">
    <property type="entry name" value="LapA_dom"/>
    <property type="match status" value="1"/>
</dbReference>
<dbReference type="GO" id="GO:0005886">
    <property type="term" value="C:plasma membrane"/>
    <property type="evidence" value="ECO:0007669"/>
    <property type="project" value="InterPro"/>
</dbReference>
<evidence type="ECO:0000256" key="6">
    <source>
        <dbReference type="SAM" id="Phobius"/>
    </source>
</evidence>
<evidence type="ECO:0000256" key="5">
    <source>
        <dbReference type="SAM" id="MobiDB-lite"/>
    </source>
</evidence>
<evidence type="ECO:0000313" key="8">
    <source>
        <dbReference type="EMBL" id="KYG31872.1"/>
    </source>
</evidence>